<dbReference type="InterPro" id="IPR039421">
    <property type="entry name" value="Type_1_exporter"/>
</dbReference>
<evidence type="ECO:0000256" key="4">
    <source>
        <dbReference type="ARBA" id="ARBA00022840"/>
    </source>
</evidence>
<dbReference type="GO" id="GO:0005524">
    <property type="term" value="F:ATP binding"/>
    <property type="evidence" value="ECO:0007669"/>
    <property type="project" value="UniProtKB-KW"/>
</dbReference>
<keyword evidence="3" id="KW-0547">Nucleotide-binding</keyword>
<dbReference type="InterPro" id="IPR011527">
    <property type="entry name" value="ABC1_TM_dom"/>
</dbReference>
<dbReference type="GO" id="GO:0016887">
    <property type="term" value="F:ATP hydrolysis activity"/>
    <property type="evidence" value="ECO:0007669"/>
    <property type="project" value="InterPro"/>
</dbReference>
<gene>
    <name evidence="10" type="ORF">CF386_11860</name>
</gene>
<evidence type="ECO:0000256" key="7">
    <source>
        <dbReference type="SAM" id="Phobius"/>
    </source>
</evidence>
<dbReference type="GO" id="GO:0015421">
    <property type="term" value="F:ABC-type oligopeptide transporter activity"/>
    <property type="evidence" value="ECO:0007669"/>
    <property type="project" value="TreeGrafter"/>
</dbReference>
<dbReference type="PROSITE" id="PS00211">
    <property type="entry name" value="ABC_TRANSPORTER_1"/>
    <property type="match status" value="1"/>
</dbReference>
<keyword evidence="2 7" id="KW-0812">Transmembrane</keyword>
<dbReference type="Proteomes" id="UP000242175">
    <property type="component" value="Chromosome small"/>
</dbReference>
<dbReference type="InterPro" id="IPR036640">
    <property type="entry name" value="ABC1_TM_sf"/>
</dbReference>
<reference evidence="10 11" key="1">
    <citation type="journal article" date="2016" name="Int. J. Syst. Evol. Microbiol.">
        <title>Paraphotobacterium marinum gen. nov., sp. nov., a member of the family Vibrionaceae, isolated from surface seawater.</title>
        <authorList>
            <person name="Huang Z."/>
            <person name="Dong C."/>
            <person name="Shao Z."/>
        </authorList>
    </citation>
    <scope>NUCLEOTIDE SEQUENCE [LARGE SCALE GENOMIC DNA]</scope>
    <source>
        <strain evidence="10 11">NSCS20N07D</strain>
    </source>
</reference>
<keyword evidence="6 7" id="KW-0472">Membrane</keyword>
<comment type="subcellular location">
    <subcellularLocation>
        <location evidence="1">Cell membrane</location>
        <topology evidence="1">Multi-pass membrane protein</topology>
    </subcellularLocation>
</comment>
<evidence type="ECO:0000256" key="1">
    <source>
        <dbReference type="ARBA" id="ARBA00004651"/>
    </source>
</evidence>
<dbReference type="PROSITE" id="PS50893">
    <property type="entry name" value="ABC_TRANSPORTER_2"/>
    <property type="match status" value="1"/>
</dbReference>
<name>A0A220VHE6_9GAMM</name>
<feature type="transmembrane region" description="Helical" evidence="7">
    <location>
        <begin position="82"/>
        <end position="102"/>
    </location>
</feature>
<dbReference type="InterPro" id="IPR027417">
    <property type="entry name" value="P-loop_NTPase"/>
</dbReference>
<dbReference type="FunFam" id="3.40.50.300:FF:000218">
    <property type="entry name" value="Multidrug ABC transporter ATP-binding protein"/>
    <property type="match status" value="1"/>
</dbReference>
<dbReference type="FunFam" id="1.20.1560.10:FF:000070">
    <property type="entry name" value="Multidrug ABC transporter ATP-binding protein"/>
    <property type="match status" value="1"/>
</dbReference>
<keyword evidence="4 10" id="KW-0067">ATP-binding</keyword>
<feature type="transmembrane region" description="Helical" evidence="7">
    <location>
        <begin position="41"/>
        <end position="62"/>
    </location>
</feature>
<dbReference type="Gene3D" id="3.40.50.300">
    <property type="entry name" value="P-loop containing nucleotide triphosphate hydrolases"/>
    <property type="match status" value="1"/>
</dbReference>
<evidence type="ECO:0000259" key="9">
    <source>
        <dbReference type="PROSITE" id="PS50929"/>
    </source>
</evidence>
<evidence type="ECO:0000256" key="3">
    <source>
        <dbReference type="ARBA" id="ARBA00022741"/>
    </source>
</evidence>
<dbReference type="InterPro" id="IPR017871">
    <property type="entry name" value="ABC_transporter-like_CS"/>
</dbReference>
<organism evidence="10 11">
    <name type="scientific">Paraphotobacterium marinum</name>
    <dbReference type="NCBI Taxonomy" id="1755811"/>
    <lineage>
        <taxon>Bacteria</taxon>
        <taxon>Pseudomonadati</taxon>
        <taxon>Pseudomonadota</taxon>
        <taxon>Gammaproteobacteria</taxon>
        <taxon>Vibrionales</taxon>
        <taxon>Vibrionaceae</taxon>
        <taxon>Paraphotobacterium</taxon>
    </lineage>
</organism>
<evidence type="ECO:0000313" key="11">
    <source>
        <dbReference type="Proteomes" id="UP000242175"/>
    </source>
</evidence>
<dbReference type="GO" id="GO:0005886">
    <property type="term" value="C:plasma membrane"/>
    <property type="evidence" value="ECO:0007669"/>
    <property type="project" value="UniProtKB-SubCell"/>
</dbReference>
<feature type="domain" description="ABC transporter" evidence="8">
    <location>
        <begin position="363"/>
        <end position="604"/>
    </location>
</feature>
<dbReference type="SUPFAM" id="SSF52540">
    <property type="entry name" value="P-loop containing nucleoside triphosphate hydrolases"/>
    <property type="match status" value="1"/>
</dbReference>
<evidence type="ECO:0000256" key="6">
    <source>
        <dbReference type="ARBA" id="ARBA00023136"/>
    </source>
</evidence>
<dbReference type="SMART" id="SM00382">
    <property type="entry name" value="AAA"/>
    <property type="match status" value="1"/>
</dbReference>
<evidence type="ECO:0000259" key="8">
    <source>
        <dbReference type="PROSITE" id="PS50893"/>
    </source>
</evidence>
<dbReference type="EMBL" id="CP022356">
    <property type="protein sequence ID" value="ASK79731.1"/>
    <property type="molecule type" value="Genomic_DNA"/>
</dbReference>
<protein>
    <submittedName>
        <fullName evidence="10">Multidrug ABC transporter ATP-binding protein</fullName>
    </submittedName>
</protein>
<evidence type="ECO:0000256" key="2">
    <source>
        <dbReference type="ARBA" id="ARBA00022692"/>
    </source>
</evidence>
<evidence type="ECO:0000256" key="5">
    <source>
        <dbReference type="ARBA" id="ARBA00022989"/>
    </source>
</evidence>
<keyword evidence="11" id="KW-1185">Reference proteome</keyword>
<accession>A0A220VHE6</accession>
<feature type="transmembrane region" description="Helical" evidence="7">
    <location>
        <begin position="299"/>
        <end position="315"/>
    </location>
</feature>
<proteinExistence type="predicted"/>
<sequence>MKIYNLFEKLTPSLSNKDLGPPPNKLFSFILHYLDGYKWQLFFLMLISAAIAILEVSLFGFMGDIVNWLSHKNTNDFFNTELQTLLIISVIILIVIPILSLIHSLISYQALQTNLWMNICWQTHRFLLQQRLSFYHNEFAGRIATKVIQTSQALRDSVLKIVDVFVYVSIYFGSVVFLMGTADKRLIFPILTWLILYIGLQIYFIPKLKKVSSTVAHHRSSITGKIVDSYTNITTVKAFSSSKDELYYSKPSFQKFLNSSYDQNRLLTKLGVCIQLLNYLLVFSVSLICIYLWSKNSISLGAIAIVISLSLRLNGMSQWIMYEVSALFQNIGTVLDGIELLNKANKKEQKTTKSDRQLFNGEIEFKNIDFQYEKHSDIKIINNLSLKISAGEKVGIVGRSGAGKSTLINLLLKFYDPNAGDIFLDKNNIDTLDINSLRKNIALVTQDTSLLHRSIKDNISYGEKEVSLEQIINAAKKAHAHNFITELKDSYNNTGYDVEVGDRGVKLSGGQRQRIAIARVILKNAPILILDEATSALDSETEHAIQSSLEFLMKNKTVIAIAHRLSTIAAMDKLIVMENGKIIEIGSHSELLRKNGIYSSLWQHQSGGFIGLN</sequence>
<dbReference type="PANTHER" id="PTHR43394">
    <property type="entry name" value="ATP-DEPENDENT PERMEASE MDL1, MITOCHONDRIAL"/>
    <property type="match status" value="1"/>
</dbReference>
<dbReference type="InterPro" id="IPR003593">
    <property type="entry name" value="AAA+_ATPase"/>
</dbReference>
<dbReference type="Gene3D" id="1.20.1560.10">
    <property type="entry name" value="ABC transporter type 1, transmembrane domain"/>
    <property type="match status" value="1"/>
</dbReference>
<dbReference type="SUPFAM" id="SSF90123">
    <property type="entry name" value="ABC transporter transmembrane region"/>
    <property type="match status" value="1"/>
</dbReference>
<dbReference type="PROSITE" id="PS50929">
    <property type="entry name" value="ABC_TM1F"/>
    <property type="match status" value="1"/>
</dbReference>
<feature type="transmembrane region" description="Helical" evidence="7">
    <location>
        <begin position="161"/>
        <end position="180"/>
    </location>
</feature>
<feature type="transmembrane region" description="Helical" evidence="7">
    <location>
        <begin position="186"/>
        <end position="205"/>
    </location>
</feature>
<keyword evidence="5 7" id="KW-1133">Transmembrane helix</keyword>
<dbReference type="AlphaFoldDB" id="A0A220VHE6"/>
<dbReference type="KEGG" id="pmai:CF386_11860"/>
<evidence type="ECO:0000313" key="10">
    <source>
        <dbReference type="EMBL" id="ASK79731.1"/>
    </source>
</evidence>
<dbReference type="InterPro" id="IPR003439">
    <property type="entry name" value="ABC_transporter-like_ATP-bd"/>
</dbReference>
<dbReference type="Pfam" id="PF00664">
    <property type="entry name" value="ABC_membrane"/>
    <property type="match status" value="1"/>
</dbReference>
<dbReference type="Pfam" id="PF00005">
    <property type="entry name" value="ABC_tran"/>
    <property type="match status" value="1"/>
</dbReference>
<dbReference type="PANTHER" id="PTHR43394:SF1">
    <property type="entry name" value="ATP-BINDING CASSETTE SUB-FAMILY B MEMBER 10, MITOCHONDRIAL"/>
    <property type="match status" value="1"/>
</dbReference>
<feature type="domain" description="ABC transmembrane type-1" evidence="9">
    <location>
        <begin position="42"/>
        <end position="329"/>
    </location>
</feature>
<dbReference type="OrthoDB" id="9806127at2"/>
<feature type="transmembrane region" description="Helical" evidence="7">
    <location>
        <begin position="270"/>
        <end position="293"/>
    </location>
</feature>